<protein>
    <submittedName>
        <fullName evidence="1">Uncharacterized protein</fullName>
    </submittedName>
</protein>
<name>A0ACC3BW41_PYRYE</name>
<comment type="caution">
    <text evidence="1">The sequence shown here is derived from an EMBL/GenBank/DDBJ whole genome shotgun (WGS) entry which is preliminary data.</text>
</comment>
<organism evidence="1 2">
    <name type="scientific">Pyropia yezoensis</name>
    <name type="common">Susabi-nori</name>
    <name type="synonym">Porphyra yezoensis</name>
    <dbReference type="NCBI Taxonomy" id="2788"/>
    <lineage>
        <taxon>Eukaryota</taxon>
        <taxon>Rhodophyta</taxon>
        <taxon>Bangiophyceae</taxon>
        <taxon>Bangiales</taxon>
        <taxon>Bangiaceae</taxon>
        <taxon>Pyropia</taxon>
    </lineage>
</organism>
<gene>
    <name evidence="1" type="ORF">I4F81_004716</name>
</gene>
<proteinExistence type="predicted"/>
<dbReference type="Proteomes" id="UP000798662">
    <property type="component" value="Chromosome 1"/>
</dbReference>
<dbReference type="EMBL" id="CM020618">
    <property type="protein sequence ID" value="KAK1862140.1"/>
    <property type="molecule type" value="Genomic_DNA"/>
</dbReference>
<evidence type="ECO:0000313" key="2">
    <source>
        <dbReference type="Proteomes" id="UP000798662"/>
    </source>
</evidence>
<sequence length="224" mass="23115">MGRKKPFMPRAQTRTYQVVYRPLADTAAAAAEGDRVLRFVPAGNQRAARAAGDAATSVAFTDADADDEGGAVAYVPPAPELAAAAASYHRKAWELGEYGFPDDGDVDFDDDFVATANAMSAKERAWRAGAAEAAAEEAAERRAAARAARAAAGGGGGGPPAGTARPRGESGEAKRTRKAAVRAARRERRAEKAAVRAAFAVEGGRQARHATAVGPARVAVHFGA</sequence>
<evidence type="ECO:0000313" key="1">
    <source>
        <dbReference type="EMBL" id="KAK1862140.1"/>
    </source>
</evidence>
<keyword evidence="2" id="KW-1185">Reference proteome</keyword>
<reference evidence="1" key="1">
    <citation type="submission" date="2019-11" db="EMBL/GenBank/DDBJ databases">
        <title>Nori genome reveals adaptations in red seaweeds to the harsh intertidal environment.</title>
        <authorList>
            <person name="Wang D."/>
            <person name="Mao Y."/>
        </authorList>
    </citation>
    <scope>NUCLEOTIDE SEQUENCE</scope>
    <source>
        <tissue evidence="1">Gametophyte</tissue>
    </source>
</reference>
<accession>A0ACC3BW41</accession>